<dbReference type="OrthoDB" id="204711at2759"/>
<evidence type="ECO:0000256" key="11">
    <source>
        <dbReference type="RuleBase" id="RU000488"/>
    </source>
</evidence>
<evidence type="ECO:0000256" key="2">
    <source>
        <dbReference type="ARBA" id="ARBA00006375"/>
    </source>
</evidence>
<accession>A0A3N4I2L1</accession>
<evidence type="ECO:0000256" key="4">
    <source>
        <dbReference type="ARBA" id="ARBA00022692"/>
    </source>
</evidence>
<dbReference type="PANTHER" id="PTHR45788">
    <property type="entry name" value="SUCCINATE/FUMARATE MITOCHONDRIAL TRANSPORTER-RELATED"/>
    <property type="match status" value="1"/>
</dbReference>
<evidence type="ECO:0000256" key="8">
    <source>
        <dbReference type="ARBA" id="ARBA00023128"/>
    </source>
</evidence>
<name>A0A3N4I2L1_ASCIM</name>
<keyword evidence="8" id="KW-0496">Mitochondrion</keyword>
<evidence type="ECO:0000256" key="6">
    <source>
        <dbReference type="ARBA" id="ARBA00022792"/>
    </source>
</evidence>
<keyword evidence="7" id="KW-1133">Transmembrane helix</keyword>
<proteinExistence type="inferred from homology"/>
<evidence type="ECO:0000256" key="5">
    <source>
        <dbReference type="ARBA" id="ARBA00022737"/>
    </source>
</evidence>
<evidence type="ECO:0000256" key="9">
    <source>
        <dbReference type="ARBA" id="ARBA00023136"/>
    </source>
</evidence>
<evidence type="ECO:0000256" key="1">
    <source>
        <dbReference type="ARBA" id="ARBA00004448"/>
    </source>
</evidence>
<dbReference type="PROSITE" id="PS50920">
    <property type="entry name" value="SOLCAR"/>
    <property type="match status" value="3"/>
</dbReference>
<keyword evidence="9 10" id="KW-0472">Membrane</keyword>
<dbReference type="InterPro" id="IPR002067">
    <property type="entry name" value="MCP"/>
</dbReference>
<evidence type="ECO:0000313" key="13">
    <source>
        <dbReference type="Proteomes" id="UP000275078"/>
    </source>
</evidence>
<protein>
    <submittedName>
        <fullName evidence="12">Mitochondrial carrier</fullName>
    </submittedName>
</protein>
<dbReference type="InterPro" id="IPR049563">
    <property type="entry name" value="TXTP-like"/>
</dbReference>
<dbReference type="FunFam" id="1.50.40.10:FF:000021">
    <property type="entry name" value="SFC1p Mitochondrial succinate-fumarate transporter"/>
    <property type="match status" value="1"/>
</dbReference>
<gene>
    <name evidence="12" type="ORF">BJ508DRAFT_318867</name>
</gene>
<dbReference type="Proteomes" id="UP000275078">
    <property type="component" value="Unassembled WGS sequence"/>
</dbReference>
<dbReference type="InterPro" id="IPR018108">
    <property type="entry name" value="MCP_transmembrane"/>
</dbReference>
<dbReference type="STRING" id="1160509.A0A3N4I2L1"/>
<dbReference type="PRINTS" id="PR00926">
    <property type="entry name" value="MITOCARRIER"/>
</dbReference>
<dbReference type="AlphaFoldDB" id="A0A3N4I2L1"/>
<keyword evidence="6" id="KW-0999">Mitochondrion inner membrane</keyword>
<dbReference type="GO" id="GO:0005469">
    <property type="term" value="F:succinate:fumarate antiporter activity"/>
    <property type="evidence" value="ECO:0007669"/>
    <property type="project" value="TreeGrafter"/>
</dbReference>
<keyword evidence="3 11" id="KW-0813">Transport</keyword>
<comment type="similarity">
    <text evidence="2 11">Belongs to the mitochondrial carrier (TC 2.A.29) family.</text>
</comment>
<feature type="repeat" description="Solcar" evidence="10">
    <location>
        <begin position="219"/>
        <end position="308"/>
    </location>
</feature>
<feature type="repeat" description="Solcar" evidence="10">
    <location>
        <begin position="117"/>
        <end position="208"/>
    </location>
</feature>
<dbReference type="EMBL" id="ML119705">
    <property type="protein sequence ID" value="RPA78898.1"/>
    <property type="molecule type" value="Genomic_DNA"/>
</dbReference>
<feature type="repeat" description="Solcar" evidence="10">
    <location>
        <begin position="14"/>
        <end position="104"/>
    </location>
</feature>
<evidence type="ECO:0000256" key="10">
    <source>
        <dbReference type="PROSITE-ProRule" id="PRU00282"/>
    </source>
</evidence>
<comment type="subcellular location">
    <subcellularLocation>
        <location evidence="1">Mitochondrion inner membrane</location>
        <topology evidence="1">Multi-pass membrane protein</topology>
    </subcellularLocation>
</comment>
<dbReference type="Pfam" id="PF00153">
    <property type="entry name" value="Mito_carr"/>
    <property type="match status" value="3"/>
</dbReference>
<dbReference type="PANTHER" id="PTHR45788:SF2">
    <property type="entry name" value="SUCCINATE_FUMARATE MITOCHONDRIAL TRANSPORTER"/>
    <property type="match status" value="1"/>
</dbReference>
<dbReference type="InterPro" id="IPR023395">
    <property type="entry name" value="MCP_dom_sf"/>
</dbReference>
<keyword evidence="4 10" id="KW-0812">Transmembrane</keyword>
<dbReference type="GO" id="GO:0005743">
    <property type="term" value="C:mitochondrial inner membrane"/>
    <property type="evidence" value="ECO:0007669"/>
    <property type="project" value="UniProtKB-SubCell"/>
</dbReference>
<sequence>MAPAAAQKKERSKPTTAVHLIAGGGAGMCEALACHPLDTIKVRMQLSRKSKAPGAPKKSFFSVGRDIVKKESPLGLYKGLGAVVTGIIPKMAIRFSSFEFYKTLAPVNPETGKIASKAVFISGLAAGATEAVAVVTPMEVVKIRLQAQHHSMTDPLDVPKYRNAAHAAYTVVREEGFGALYRGVSLTALRQATNQGVNFTAYSEMKQVAARLQPQYEDLPSYQHMLLGLVSGAMGPLSNAPIDTIKTRLQKTPAKAGETAMQRITAISADMFKHEGFHAFYKGITPRIMRVAPGQAVTFMVYEKIRAWMELSPLFGNGQNQQNADY</sequence>
<dbReference type="SUPFAM" id="SSF103506">
    <property type="entry name" value="Mitochondrial carrier"/>
    <property type="match status" value="1"/>
</dbReference>
<evidence type="ECO:0000313" key="12">
    <source>
        <dbReference type="EMBL" id="RPA78898.1"/>
    </source>
</evidence>
<organism evidence="12 13">
    <name type="scientific">Ascobolus immersus RN42</name>
    <dbReference type="NCBI Taxonomy" id="1160509"/>
    <lineage>
        <taxon>Eukaryota</taxon>
        <taxon>Fungi</taxon>
        <taxon>Dikarya</taxon>
        <taxon>Ascomycota</taxon>
        <taxon>Pezizomycotina</taxon>
        <taxon>Pezizomycetes</taxon>
        <taxon>Pezizales</taxon>
        <taxon>Ascobolaceae</taxon>
        <taxon>Ascobolus</taxon>
    </lineage>
</organism>
<reference evidence="12 13" key="1">
    <citation type="journal article" date="2018" name="Nat. Ecol. Evol.">
        <title>Pezizomycetes genomes reveal the molecular basis of ectomycorrhizal truffle lifestyle.</title>
        <authorList>
            <person name="Murat C."/>
            <person name="Payen T."/>
            <person name="Noel B."/>
            <person name="Kuo A."/>
            <person name="Morin E."/>
            <person name="Chen J."/>
            <person name="Kohler A."/>
            <person name="Krizsan K."/>
            <person name="Balestrini R."/>
            <person name="Da Silva C."/>
            <person name="Montanini B."/>
            <person name="Hainaut M."/>
            <person name="Levati E."/>
            <person name="Barry K.W."/>
            <person name="Belfiori B."/>
            <person name="Cichocki N."/>
            <person name="Clum A."/>
            <person name="Dockter R.B."/>
            <person name="Fauchery L."/>
            <person name="Guy J."/>
            <person name="Iotti M."/>
            <person name="Le Tacon F."/>
            <person name="Lindquist E.A."/>
            <person name="Lipzen A."/>
            <person name="Malagnac F."/>
            <person name="Mello A."/>
            <person name="Molinier V."/>
            <person name="Miyauchi S."/>
            <person name="Poulain J."/>
            <person name="Riccioni C."/>
            <person name="Rubini A."/>
            <person name="Sitrit Y."/>
            <person name="Splivallo R."/>
            <person name="Traeger S."/>
            <person name="Wang M."/>
            <person name="Zifcakova L."/>
            <person name="Wipf D."/>
            <person name="Zambonelli A."/>
            <person name="Paolocci F."/>
            <person name="Nowrousian M."/>
            <person name="Ottonello S."/>
            <person name="Baldrian P."/>
            <person name="Spatafora J.W."/>
            <person name="Henrissat B."/>
            <person name="Nagy L.G."/>
            <person name="Aury J.M."/>
            <person name="Wincker P."/>
            <person name="Grigoriev I.V."/>
            <person name="Bonfante P."/>
            <person name="Martin F.M."/>
        </authorList>
    </citation>
    <scope>NUCLEOTIDE SEQUENCE [LARGE SCALE GENOMIC DNA]</scope>
    <source>
        <strain evidence="12 13">RN42</strain>
    </source>
</reference>
<keyword evidence="5" id="KW-0677">Repeat</keyword>
<keyword evidence="13" id="KW-1185">Reference proteome</keyword>
<dbReference type="Gene3D" id="1.50.40.10">
    <property type="entry name" value="Mitochondrial carrier domain"/>
    <property type="match status" value="1"/>
</dbReference>
<evidence type="ECO:0000256" key="7">
    <source>
        <dbReference type="ARBA" id="ARBA00022989"/>
    </source>
</evidence>
<evidence type="ECO:0000256" key="3">
    <source>
        <dbReference type="ARBA" id="ARBA00022448"/>
    </source>
</evidence>